<dbReference type="CDD" id="cd12797">
    <property type="entry name" value="M23_peptidase"/>
    <property type="match status" value="1"/>
</dbReference>
<keyword evidence="4" id="KW-1185">Reference proteome</keyword>
<accession>A0ABT0G5Y9</accession>
<dbReference type="Proteomes" id="UP001317259">
    <property type="component" value="Unassembled WGS sequence"/>
</dbReference>
<evidence type="ECO:0000259" key="2">
    <source>
        <dbReference type="Pfam" id="PF01551"/>
    </source>
</evidence>
<proteinExistence type="predicted"/>
<dbReference type="Pfam" id="PF01551">
    <property type="entry name" value="Peptidase_M23"/>
    <property type="match status" value="1"/>
</dbReference>
<feature type="compositionally biased region" description="Low complexity" evidence="1">
    <location>
        <begin position="57"/>
        <end position="71"/>
    </location>
</feature>
<feature type="domain" description="M23ase beta-sheet core" evidence="2">
    <location>
        <begin position="130"/>
        <end position="226"/>
    </location>
</feature>
<evidence type="ECO:0000313" key="3">
    <source>
        <dbReference type="EMBL" id="MCK2220028.1"/>
    </source>
</evidence>
<dbReference type="PROSITE" id="PS51257">
    <property type="entry name" value="PROKAR_LIPOPROTEIN"/>
    <property type="match status" value="1"/>
</dbReference>
<feature type="compositionally biased region" description="Pro residues" evidence="1">
    <location>
        <begin position="284"/>
        <end position="293"/>
    </location>
</feature>
<organism evidence="3 4">
    <name type="scientific">Actinomadura luzonensis</name>
    <dbReference type="NCBI Taxonomy" id="2805427"/>
    <lineage>
        <taxon>Bacteria</taxon>
        <taxon>Bacillati</taxon>
        <taxon>Actinomycetota</taxon>
        <taxon>Actinomycetes</taxon>
        <taxon>Streptosporangiales</taxon>
        <taxon>Thermomonosporaceae</taxon>
        <taxon>Actinomadura</taxon>
    </lineage>
</organism>
<dbReference type="InterPro" id="IPR016047">
    <property type="entry name" value="M23ase_b-sheet_dom"/>
</dbReference>
<dbReference type="InterPro" id="IPR050570">
    <property type="entry name" value="Cell_wall_metabolism_enzyme"/>
</dbReference>
<dbReference type="Gene3D" id="2.70.70.10">
    <property type="entry name" value="Glucose Permease (Domain IIA)"/>
    <property type="match status" value="1"/>
</dbReference>
<dbReference type="EMBL" id="JAKRKC020000002">
    <property type="protein sequence ID" value="MCK2220028.1"/>
    <property type="molecule type" value="Genomic_DNA"/>
</dbReference>
<dbReference type="InterPro" id="IPR011055">
    <property type="entry name" value="Dup_hybrid_motif"/>
</dbReference>
<dbReference type="PANTHER" id="PTHR21666">
    <property type="entry name" value="PEPTIDASE-RELATED"/>
    <property type="match status" value="1"/>
</dbReference>
<evidence type="ECO:0000256" key="1">
    <source>
        <dbReference type="SAM" id="MobiDB-lite"/>
    </source>
</evidence>
<dbReference type="SUPFAM" id="SSF51261">
    <property type="entry name" value="Duplicated hybrid motif"/>
    <property type="match status" value="1"/>
</dbReference>
<feature type="region of interest" description="Disordered" evidence="1">
    <location>
        <begin position="42"/>
        <end position="97"/>
    </location>
</feature>
<feature type="region of interest" description="Disordered" evidence="1">
    <location>
        <begin position="274"/>
        <end position="315"/>
    </location>
</feature>
<dbReference type="PANTHER" id="PTHR21666:SF270">
    <property type="entry name" value="MUREIN HYDROLASE ACTIVATOR ENVC"/>
    <property type="match status" value="1"/>
</dbReference>
<gene>
    <name evidence="3" type="ORF">MF672_040465</name>
</gene>
<name>A0ABT0G5Y9_9ACTN</name>
<reference evidence="3 4" key="1">
    <citation type="submission" date="2022-04" db="EMBL/GenBank/DDBJ databases">
        <title>Genome draft of Actinomadura sp. ATCC 31491.</title>
        <authorList>
            <person name="Shi X."/>
            <person name="Du Y."/>
        </authorList>
    </citation>
    <scope>NUCLEOTIDE SEQUENCE [LARGE SCALE GENOMIC DNA]</scope>
    <source>
        <strain evidence="3 4">ATCC 31491</strain>
    </source>
</reference>
<sequence length="315" mass="33156">METVTRVEIMRSGHLGRWAAVAGAVLVTGLLTGACSQATGLAGVSAGSPSTAPPSGAPSGPATATAASTAPGPTPSVQHQAAAEQPPQGEEPVLVPPPKLSKYTYTFPVKGCKTSYQRKLLVLPKTTIWAGQGCAFVAPVDGVVDEVNVQNRWSPSTDEGSAREGRFVTIVGDDGVRYLGGHLDSVAADVKPGLRVKAGHVLGRVGRTGNARDAGPNLYFAISWKTGPAYWWVRRGMVEPWDYLDAWAKGNRTLSPREETLKLRAKLGETPPCAVQCGAARQPTPTPSKTPRPTPRKTAKVEIPDKNTLNPTTVP</sequence>
<comment type="caution">
    <text evidence="3">The sequence shown here is derived from an EMBL/GenBank/DDBJ whole genome shotgun (WGS) entry which is preliminary data.</text>
</comment>
<evidence type="ECO:0000313" key="4">
    <source>
        <dbReference type="Proteomes" id="UP001317259"/>
    </source>
</evidence>
<protein>
    <submittedName>
        <fullName evidence="3">M23 family metallopeptidase</fullName>
    </submittedName>
</protein>